<sequence>MASPFVSSTTRTFSPPLHYDEETNEPYLPLAPPFGPRIRLTPPRLYDPRPTPDSDPDAPHNKIEDDVAALVKHHNLAEIYMFLTGPPRPYTEEYAKEWLKKRKTESQALIDEMDRETSSYKGLVEAGTSVETDTPTPRLVLSGCPVRVIRERLDDGTDVFLGDCFLARSHFPEIADLKERERRTEENYTYEKGDPRIVYSFGMFLSPSAHGRGIMSATVQTLIEQWAVPVMAARQFEVAAMSHNVGSQKVFLKNGFALVNELEDAVDLEKLGKGEGKAGLKLYRREVRSPEEK</sequence>
<dbReference type="AlphaFoldDB" id="A0A0C3QLU9"/>
<dbReference type="PANTHER" id="PTHR43328:SF1">
    <property type="entry name" value="N-ACETYLTRANSFERASE DOMAIN-CONTAINING PROTEIN"/>
    <property type="match status" value="1"/>
</dbReference>
<evidence type="ECO:0000313" key="4">
    <source>
        <dbReference type="Proteomes" id="UP000054248"/>
    </source>
</evidence>
<dbReference type="PANTHER" id="PTHR43328">
    <property type="entry name" value="ACETYLTRANSFERASE-RELATED"/>
    <property type="match status" value="1"/>
</dbReference>
<dbReference type="OrthoDB" id="630895at2759"/>
<organism evidence="3 4">
    <name type="scientific">Tulasnella calospora MUT 4182</name>
    <dbReference type="NCBI Taxonomy" id="1051891"/>
    <lineage>
        <taxon>Eukaryota</taxon>
        <taxon>Fungi</taxon>
        <taxon>Dikarya</taxon>
        <taxon>Basidiomycota</taxon>
        <taxon>Agaricomycotina</taxon>
        <taxon>Agaricomycetes</taxon>
        <taxon>Cantharellales</taxon>
        <taxon>Tulasnellaceae</taxon>
        <taxon>Tulasnella</taxon>
    </lineage>
</organism>
<evidence type="ECO:0000256" key="1">
    <source>
        <dbReference type="SAM" id="MobiDB-lite"/>
    </source>
</evidence>
<protein>
    <recommendedName>
        <fullName evidence="2">N-acetyltransferase domain-containing protein</fullName>
    </recommendedName>
</protein>
<dbReference type="Proteomes" id="UP000054248">
    <property type="component" value="Unassembled WGS sequence"/>
</dbReference>
<dbReference type="EMBL" id="KN822946">
    <property type="protein sequence ID" value="KIO33795.1"/>
    <property type="molecule type" value="Genomic_DNA"/>
</dbReference>
<dbReference type="STRING" id="1051891.A0A0C3QLU9"/>
<dbReference type="Pfam" id="PF13302">
    <property type="entry name" value="Acetyltransf_3"/>
    <property type="match status" value="1"/>
</dbReference>
<name>A0A0C3QLU9_9AGAM</name>
<reference evidence="4" key="2">
    <citation type="submission" date="2015-01" db="EMBL/GenBank/DDBJ databases">
        <title>Evolutionary Origins and Diversification of the Mycorrhizal Mutualists.</title>
        <authorList>
            <consortium name="DOE Joint Genome Institute"/>
            <consortium name="Mycorrhizal Genomics Consortium"/>
            <person name="Kohler A."/>
            <person name="Kuo A."/>
            <person name="Nagy L.G."/>
            <person name="Floudas D."/>
            <person name="Copeland A."/>
            <person name="Barry K.W."/>
            <person name="Cichocki N."/>
            <person name="Veneault-Fourrey C."/>
            <person name="LaButti K."/>
            <person name="Lindquist E.A."/>
            <person name="Lipzen A."/>
            <person name="Lundell T."/>
            <person name="Morin E."/>
            <person name="Murat C."/>
            <person name="Riley R."/>
            <person name="Ohm R."/>
            <person name="Sun H."/>
            <person name="Tunlid A."/>
            <person name="Henrissat B."/>
            <person name="Grigoriev I.V."/>
            <person name="Hibbett D.S."/>
            <person name="Martin F."/>
        </authorList>
    </citation>
    <scope>NUCLEOTIDE SEQUENCE [LARGE SCALE GENOMIC DNA]</scope>
    <source>
        <strain evidence="4">MUT 4182</strain>
    </source>
</reference>
<dbReference type="HOGENOM" id="CLU_073647_1_0_1"/>
<dbReference type="Gene3D" id="3.40.630.30">
    <property type="match status" value="1"/>
</dbReference>
<feature type="region of interest" description="Disordered" evidence="1">
    <location>
        <begin position="1"/>
        <end position="61"/>
    </location>
</feature>
<keyword evidence="4" id="KW-1185">Reference proteome</keyword>
<gene>
    <name evidence="3" type="ORF">M407DRAFT_177909</name>
</gene>
<dbReference type="SUPFAM" id="SSF55729">
    <property type="entry name" value="Acyl-CoA N-acyltransferases (Nat)"/>
    <property type="match status" value="1"/>
</dbReference>
<feature type="domain" description="N-acetyltransferase" evidence="2">
    <location>
        <begin position="196"/>
        <end position="256"/>
    </location>
</feature>
<feature type="compositionally biased region" description="Polar residues" evidence="1">
    <location>
        <begin position="1"/>
        <end position="13"/>
    </location>
</feature>
<dbReference type="InterPro" id="IPR016181">
    <property type="entry name" value="Acyl_CoA_acyltransferase"/>
</dbReference>
<reference evidence="3 4" key="1">
    <citation type="submission" date="2014-04" db="EMBL/GenBank/DDBJ databases">
        <authorList>
            <consortium name="DOE Joint Genome Institute"/>
            <person name="Kuo A."/>
            <person name="Girlanda M."/>
            <person name="Perotto S."/>
            <person name="Kohler A."/>
            <person name="Nagy L.G."/>
            <person name="Floudas D."/>
            <person name="Copeland A."/>
            <person name="Barry K.W."/>
            <person name="Cichocki N."/>
            <person name="Veneault-Fourrey C."/>
            <person name="LaButti K."/>
            <person name="Lindquist E.A."/>
            <person name="Lipzen A."/>
            <person name="Lundell T."/>
            <person name="Morin E."/>
            <person name="Murat C."/>
            <person name="Sun H."/>
            <person name="Tunlid A."/>
            <person name="Henrissat B."/>
            <person name="Grigoriev I.V."/>
            <person name="Hibbett D.S."/>
            <person name="Martin F."/>
            <person name="Nordberg H.P."/>
            <person name="Cantor M.N."/>
            <person name="Hua S.X."/>
        </authorList>
    </citation>
    <scope>NUCLEOTIDE SEQUENCE [LARGE SCALE GENOMIC DNA]</scope>
    <source>
        <strain evidence="3 4">MUT 4182</strain>
    </source>
</reference>
<evidence type="ECO:0000313" key="3">
    <source>
        <dbReference type="EMBL" id="KIO33795.1"/>
    </source>
</evidence>
<proteinExistence type="predicted"/>
<dbReference type="GO" id="GO:0016747">
    <property type="term" value="F:acyltransferase activity, transferring groups other than amino-acyl groups"/>
    <property type="evidence" value="ECO:0007669"/>
    <property type="project" value="InterPro"/>
</dbReference>
<dbReference type="InterPro" id="IPR000182">
    <property type="entry name" value="GNAT_dom"/>
</dbReference>
<accession>A0A0C3QLU9</accession>
<evidence type="ECO:0000259" key="2">
    <source>
        <dbReference type="Pfam" id="PF13302"/>
    </source>
</evidence>
<feature type="compositionally biased region" description="Basic and acidic residues" evidence="1">
    <location>
        <begin position="46"/>
        <end position="61"/>
    </location>
</feature>